<gene>
    <name evidence="1" type="ORF">BAJUN_00780</name>
</gene>
<evidence type="ECO:0000313" key="2">
    <source>
        <dbReference type="Proteomes" id="UP001057427"/>
    </source>
</evidence>
<dbReference type="EMBL" id="ON529858">
    <property type="protein sequence ID" value="UTC29708.1"/>
    <property type="molecule type" value="Genomic_DNA"/>
</dbReference>
<organism evidence="1 2">
    <name type="scientific">Brevundimonas phage vB_BgoS-Bajun</name>
    <dbReference type="NCBI Taxonomy" id="2948594"/>
    <lineage>
        <taxon>Viruses</taxon>
        <taxon>Duplodnaviria</taxon>
        <taxon>Heunggongvirae</taxon>
        <taxon>Uroviricota</taxon>
        <taxon>Caudoviricetes</taxon>
        <taxon>Dolichocephalovirinae</taxon>
    </lineage>
</organism>
<protein>
    <submittedName>
        <fullName evidence="1">Uncharacterized protein</fullName>
    </submittedName>
</protein>
<reference evidence="1" key="1">
    <citation type="submission" date="2022-05" db="EMBL/GenBank/DDBJ databases">
        <authorList>
            <person name="Friedrich I."/>
            <person name="Poehlein A."/>
            <person name="Schneider D."/>
            <person name="Hertel R."/>
            <person name="Daniel R."/>
        </authorList>
    </citation>
    <scope>NUCLEOTIDE SEQUENCE</scope>
</reference>
<keyword evidence="2" id="KW-1185">Reference proteome</keyword>
<evidence type="ECO:0000313" key="1">
    <source>
        <dbReference type="EMBL" id="UTC29708.1"/>
    </source>
</evidence>
<dbReference type="Proteomes" id="UP001057427">
    <property type="component" value="Segment"/>
</dbReference>
<proteinExistence type="predicted"/>
<name>A0A9E7N4G4_9CAUD</name>
<accession>A0A9E7N4G4</accession>
<sequence>MLKKMPDDLPREISALLRLPESDNPQNRATAANITIPELPAYFGKLKTLGFLDANQRITRLGAIYRVVAEFGAEQGATFKHIAREVGGDRESLDANLAKLVEMGLIQAGEVSTKPFIAPQTQEAWDEAERKHGIKPPEVGPTPAEPGYIALAFELPEA</sequence>